<name>A0ABN1BJC4_9BACI</name>
<evidence type="ECO:0000256" key="6">
    <source>
        <dbReference type="SAM" id="Phobius"/>
    </source>
</evidence>
<dbReference type="InterPro" id="IPR013525">
    <property type="entry name" value="ABC2_TM"/>
</dbReference>
<evidence type="ECO:0000256" key="1">
    <source>
        <dbReference type="ARBA" id="ARBA00004651"/>
    </source>
</evidence>
<evidence type="ECO:0000256" key="4">
    <source>
        <dbReference type="ARBA" id="ARBA00022989"/>
    </source>
</evidence>
<feature type="transmembrane region" description="Helical" evidence="6">
    <location>
        <begin position="224"/>
        <end position="246"/>
    </location>
</feature>
<gene>
    <name evidence="8" type="ORF">GCM10008986_26950</name>
</gene>
<feature type="transmembrane region" description="Helical" evidence="6">
    <location>
        <begin position="20"/>
        <end position="38"/>
    </location>
</feature>
<evidence type="ECO:0000256" key="3">
    <source>
        <dbReference type="ARBA" id="ARBA00022692"/>
    </source>
</evidence>
<dbReference type="PANTHER" id="PTHR30294:SF29">
    <property type="entry name" value="MULTIDRUG ABC TRANSPORTER PERMEASE YBHS-RELATED"/>
    <property type="match status" value="1"/>
</dbReference>
<keyword evidence="9" id="KW-1185">Reference proteome</keyword>
<keyword evidence="5 6" id="KW-0472">Membrane</keyword>
<evidence type="ECO:0000259" key="7">
    <source>
        <dbReference type="Pfam" id="PF12698"/>
    </source>
</evidence>
<feature type="domain" description="ABC-2 type transporter transmembrane" evidence="7">
    <location>
        <begin position="22"/>
        <end position="408"/>
    </location>
</feature>
<keyword evidence="4 6" id="KW-1133">Transmembrane helix</keyword>
<evidence type="ECO:0000256" key="2">
    <source>
        <dbReference type="ARBA" id="ARBA00022475"/>
    </source>
</evidence>
<dbReference type="Pfam" id="PF12698">
    <property type="entry name" value="ABC2_membrane_3"/>
    <property type="match status" value="1"/>
</dbReference>
<feature type="transmembrane region" description="Helical" evidence="6">
    <location>
        <begin position="334"/>
        <end position="356"/>
    </location>
</feature>
<dbReference type="EMBL" id="BAAADO010000005">
    <property type="protein sequence ID" value="GAA0498452.1"/>
    <property type="molecule type" value="Genomic_DNA"/>
</dbReference>
<comment type="subcellular location">
    <subcellularLocation>
        <location evidence="1">Cell membrane</location>
        <topology evidence="1">Multi-pass membrane protein</topology>
    </subcellularLocation>
</comment>
<dbReference type="PANTHER" id="PTHR30294">
    <property type="entry name" value="MEMBRANE COMPONENT OF ABC TRANSPORTER YHHJ-RELATED"/>
    <property type="match status" value="1"/>
</dbReference>
<proteinExistence type="predicted"/>
<protein>
    <recommendedName>
        <fullName evidence="7">ABC-2 type transporter transmembrane domain-containing protein</fullName>
    </recommendedName>
</protein>
<keyword evidence="2" id="KW-1003">Cell membrane</keyword>
<dbReference type="RefSeq" id="WP_343842062.1">
    <property type="nucleotide sequence ID" value="NZ_BAAADO010000005.1"/>
</dbReference>
<reference evidence="8 9" key="1">
    <citation type="journal article" date="2019" name="Int. J. Syst. Evol. Microbiol.">
        <title>The Global Catalogue of Microorganisms (GCM) 10K type strain sequencing project: providing services to taxonomists for standard genome sequencing and annotation.</title>
        <authorList>
            <consortium name="The Broad Institute Genomics Platform"/>
            <consortium name="The Broad Institute Genome Sequencing Center for Infectious Disease"/>
            <person name="Wu L."/>
            <person name="Ma J."/>
        </authorList>
    </citation>
    <scope>NUCLEOTIDE SEQUENCE [LARGE SCALE GENOMIC DNA]</scope>
    <source>
        <strain evidence="8 9">JCM 12389</strain>
    </source>
</reference>
<dbReference type="InterPro" id="IPR051449">
    <property type="entry name" value="ABC-2_transporter_component"/>
</dbReference>
<evidence type="ECO:0000313" key="8">
    <source>
        <dbReference type="EMBL" id="GAA0498452.1"/>
    </source>
</evidence>
<comment type="caution">
    <text evidence="8">The sequence shown here is derived from an EMBL/GenBank/DDBJ whole genome shotgun (WGS) entry which is preliminary data.</text>
</comment>
<evidence type="ECO:0000256" key="5">
    <source>
        <dbReference type="ARBA" id="ARBA00023136"/>
    </source>
</evidence>
<organism evidence="8 9">
    <name type="scientific">Salinibacillus aidingensis</name>
    <dbReference type="NCBI Taxonomy" id="237684"/>
    <lineage>
        <taxon>Bacteria</taxon>
        <taxon>Bacillati</taxon>
        <taxon>Bacillota</taxon>
        <taxon>Bacilli</taxon>
        <taxon>Bacillales</taxon>
        <taxon>Bacillaceae</taxon>
        <taxon>Salinibacillus</taxon>
    </lineage>
</organism>
<feature type="transmembrane region" description="Helical" evidence="6">
    <location>
        <begin position="266"/>
        <end position="289"/>
    </location>
</feature>
<dbReference type="Proteomes" id="UP001500880">
    <property type="component" value="Unassembled WGS sequence"/>
</dbReference>
<sequence>MLFAFMKKQLLLMIRDRTNFTLLLVMPIILVFIINFAIGDLMTEDTPEIDAKVAIVEHTSEESQLNQIKEEINEMSIPEDARNDMVQGITEFQPIQILKQDVLGGPKHQEMVDVKEIGVEEMNTAKVNKQYAAIIEVPENFSYRLVKSIFLGEGEPPELSLYVNQEEELAGQVIEDLLVAYQEQLQTSTILEQNGLGELRITSQDVKGETVAISGMNPITNTTYYVVGMSVMFVLYIASTMGAYAYEEKRDHLFNRILIANVSRWVYFLSIFISSSFTGFIQLMILFSVSVTIFDVTLPNFPSFLATSILLSFSVGGIASLLTSINYRLNSDQASAIFGSAIVTLFAFFGGSFFPIGGDVINTLGKLTPNGSGLTAFLSAFQGYGMEDISGYLFYLGGLTLVTLVMAVVIFPKRGKAV</sequence>
<evidence type="ECO:0000313" key="9">
    <source>
        <dbReference type="Proteomes" id="UP001500880"/>
    </source>
</evidence>
<feature type="transmembrane region" description="Helical" evidence="6">
    <location>
        <begin position="301"/>
        <end position="322"/>
    </location>
</feature>
<accession>A0ABN1BJC4</accession>
<keyword evidence="3 6" id="KW-0812">Transmembrane</keyword>
<feature type="transmembrane region" description="Helical" evidence="6">
    <location>
        <begin position="392"/>
        <end position="411"/>
    </location>
</feature>